<evidence type="ECO:0000256" key="1">
    <source>
        <dbReference type="SAM" id="MobiDB-lite"/>
    </source>
</evidence>
<proteinExistence type="predicted"/>
<keyword evidence="3" id="KW-1185">Reference proteome</keyword>
<dbReference type="VEuPathDB" id="FungiDB:PCH_Pc12g06470"/>
<evidence type="ECO:0000313" key="3">
    <source>
        <dbReference type="Proteomes" id="UP000000724"/>
    </source>
</evidence>
<feature type="compositionally biased region" description="Low complexity" evidence="1">
    <location>
        <begin position="122"/>
        <end position="136"/>
    </location>
</feature>
<reference evidence="2 3" key="1">
    <citation type="journal article" date="2008" name="Nat. Biotechnol.">
        <title>Genome sequencing and analysis of the filamentous fungus Penicillium chrysogenum.</title>
        <authorList>
            <person name="van den Berg M.A."/>
            <person name="Albang R."/>
            <person name="Albermann K."/>
            <person name="Badger J.H."/>
            <person name="Daran J.-M."/>
            <person name="Driessen A.J.M."/>
            <person name="Garcia-Estrada C."/>
            <person name="Fedorova N.D."/>
            <person name="Harris D.M."/>
            <person name="Heijne W.H.M."/>
            <person name="Joardar V.S."/>
            <person name="Kiel J.A.K.W."/>
            <person name="Kovalchuk A."/>
            <person name="Martin J.F."/>
            <person name="Nierman W.C."/>
            <person name="Nijland J.G."/>
            <person name="Pronk J.T."/>
            <person name="Roubos J.A."/>
            <person name="van der Klei I.J."/>
            <person name="van Peij N.N.M.E."/>
            <person name="Veenhuis M."/>
            <person name="von Doehren H."/>
            <person name="Wagner C."/>
            <person name="Wortman J.R."/>
            <person name="Bovenberg R.A.L."/>
        </authorList>
    </citation>
    <scope>NUCLEOTIDE SEQUENCE [LARGE SCALE GENOMIC DNA]</scope>
    <source>
        <strain evidence="3">ATCC 28089 / DSM 1075 / NRRL 1951 / Wisconsin 54-1255</strain>
    </source>
</reference>
<dbReference type="HOGENOM" id="CLU_1185355_0_0_1"/>
<evidence type="ECO:0000313" key="2">
    <source>
        <dbReference type="EMBL" id="CAP80274.1"/>
    </source>
</evidence>
<dbReference type="Proteomes" id="UP000000724">
    <property type="component" value="Contig Pc00c12"/>
</dbReference>
<sequence length="234" mass="26152">MVEKILIEREFKIVRPHGIGGFGFQFGKFLAPVHFNHTDVVAVILRDGITLTTLQNIAGLQPQSGPNGMLLMDRPQDISEADWVEATTKEYTRTPHLNLRTPTDGTHLTTLRSKIPSHEFSAKTSSAKTSSASQQTPKRKAITSNTDSALKRAPTTVGSTRSYEANSSHGKTFMQEQHEVARHAMILYQRRHFSRQDNLLRVDTKHNVADGFTKAPEKAPEKDGHEEFVHMLGL</sequence>
<feature type="region of interest" description="Disordered" evidence="1">
    <location>
        <begin position="117"/>
        <end position="172"/>
    </location>
</feature>
<organism evidence="2 3">
    <name type="scientific">Penicillium rubens (strain ATCC 28089 / DSM 1075 / NRRL 1951 / Wisconsin 54-1255)</name>
    <name type="common">Penicillium chrysogenum</name>
    <dbReference type="NCBI Taxonomy" id="500485"/>
    <lineage>
        <taxon>Eukaryota</taxon>
        <taxon>Fungi</taxon>
        <taxon>Dikarya</taxon>
        <taxon>Ascomycota</taxon>
        <taxon>Pezizomycotina</taxon>
        <taxon>Eurotiomycetes</taxon>
        <taxon>Eurotiomycetidae</taxon>
        <taxon>Eurotiales</taxon>
        <taxon>Aspergillaceae</taxon>
        <taxon>Penicillium</taxon>
        <taxon>Penicillium chrysogenum species complex</taxon>
    </lineage>
</organism>
<dbReference type="AlphaFoldDB" id="B6H0E3"/>
<gene>
    <name evidence="2" type="ORF">Pc12g06470</name>
    <name evidence="2" type="ORF">PCH_Pc12g06470</name>
</gene>
<name>B6H0E3_PENRW</name>
<protein>
    <submittedName>
        <fullName evidence="2">Uncharacterized protein</fullName>
    </submittedName>
</protein>
<dbReference type="EMBL" id="AM920427">
    <property type="protein sequence ID" value="CAP80274.1"/>
    <property type="molecule type" value="Genomic_DNA"/>
</dbReference>
<feature type="compositionally biased region" description="Polar residues" evidence="1">
    <location>
        <begin position="156"/>
        <end position="170"/>
    </location>
</feature>
<accession>B6H0E3</accession>